<gene>
    <name evidence="2" type="ORF">ACFOZ8_14320</name>
</gene>
<dbReference type="Proteomes" id="UP001595715">
    <property type="component" value="Unassembled WGS sequence"/>
</dbReference>
<evidence type="ECO:0008006" key="4">
    <source>
        <dbReference type="Google" id="ProtNLM"/>
    </source>
</evidence>
<comment type="caution">
    <text evidence="2">The sequence shown here is derived from an EMBL/GenBank/DDBJ whole genome shotgun (WGS) entry which is preliminary data.</text>
</comment>
<protein>
    <recommendedName>
        <fullName evidence="4">Transposase</fullName>
    </recommendedName>
</protein>
<evidence type="ECO:0000256" key="1">
    <source>
        <dbReference type="SAM" id="Coils"/>
    </source>
</evidence>
<evidence type="ECO:0000313" key="3">
    <source>
        <dbReference type="Proteomes" id="UP001595715"/>
    </source>
</evidence>
<keyword evidence="1" id="KW-0175">Coiled coil</keyword>
<organism evidence="2 3">
    <name type="scientific">Paenibacillus xanthanilyticus</name>
    <dbReference type="NCBI Taxonomy" id="1783531"/>
    <lineage>
        <taxon>Bacteria</taxon>
        <taxon>Bacillati</taxon>
        <taxon>Bacillota</taxon>
        <taxon>Bacilli</taxon>
        <taxon>Bacillales</taxon>
        <taxon>Paenibacillaceae</taxon>
        <taxon>Paenibacillus</taxon>
    </lineage>
</organism>
<name>A0ABV8K489_9BACL</name>
<evidence type="ECO:0000313" key="2">
    <source>
        <dbReference type="EMBL" id="MFC4100816.1"/>
    </source>
</evidence>
<dbReference type="EMBL" id="JBHSAM010000026">
    <property type="protein sequence ID" value="MFC4100816.1"/>
    <property type="molecule type" value="Genomic_DNA"/>
</dbReference>
<proteinExistence type="predicted"/>
<reference evidence="3" key="1">
    <citation type="journal article" date="2019" name="Int. J. Syst. Evol. Microbiol.">
        <title>The Global Catalogue of Microorganisms (GCM) 10K type strain sequencing project: providing services to taxonomists for standard genome sequencing and annotation.</title>
        <authorList>
            <consortium name="The Broad Institute Genomics Platform"/>
            <consortium name="The Broad Institute Genome Sequencing Center for Infectious Disease"/>
            <person name="Wu L."/>
            <person name="Ma J."/>
        </authorList>
    </citation>
    <scope>NUCLEOTIDE SEQUENCE [LARGE SCALE GENOMIC DNA]</scope>
    <source>
        <strain evidence="3">IBRC-M 10987</strain>
    </source>
</reference>
<keyword evidence="3" id="KW-1185">Reference proteome</keyword>
<accession>A0ABV8K489</accession>
<feature type="coiled-coil region" evidence="1">
    <location>
        <begin position="14"/>
        <end position="48"/>
    </location>
</feature>
<sequence length="60" mass="6821">MREEGGTLPEAADARTLAEENRRLREELARLQAENAKLRGVIRAKAQETMSTRLKDALRE</sequence>
<dbReference type="RefSeq" id="WP_377719472.1">
    <property type="nucleotide sequence ID" value="NZ_JBHSAM010000026.1"/>
</dbReference>